<gene>
    <name evidence="6" type="ORF">A946_00470</name>
    <name evidence="7" type="ORF">kam1_1582</name>
</gene>
<name>A0A0C1RMH3_9BACT</name>
<dbReference type="Proteomes" id="UP000031594">
    <property type="component" value="Unassembled WGS sequence"/>
</dbReference>
<evidence type="ECO:0000256" key="2">
    <source>
        <dbReference type="ARBA" id="ARBA00011901"/>
    </source>
</evidence>
<evidence type="ECO:0000256" key="1">
    <source>
        <dbReference type="ARBA" id="ARBA00001561"/>
    </source>
</evidence>
<dbReference type="Gene3D" id="3.40.630.40">
    <property type="entry name" value="Zn-dependent exopeptidases"/>
    <property type="match status" value="1"/>
</dbReference>
<dbReference type="InterPro" id="IPR050695">
    <property type="entry name" value="N-acetylmuramoyl_amidase_3"/>
</dbReference>
<dbReference type="EC" id="3.5.1.28" evidence="2"/>
<dbReference type="Proteomes" id="UP000315925">
    <property type="component" value="Chromosome"/>
</dbReference>
<dbReference type="STRING" id="1202785.A946_00470"/>
<dbReference type="CDD" id="cd02696">
    <property type="entry name" value="MurNAc-LAA"/>
    <property type="match status" value="1"/>
</dbReference>
<dbReference type="GO" id="GO:0008745">
    <property type="term" value="F:N-acetylmuramoyl-L-alanine amidase activity"/>
    <property type="evidence" value="ECO:0007669"/>
    <property type="project" value="UniProtKB-EC"/>
</dbReference>
<keyword evidence="8" id="KW-1185">Reference proteome</keyword>
<keyword evidence="4" id="KW-0732">Signal</keyword>
<organism evidence="7 9">
    <name type="scientific">Methylacidiphilum kamchatkense Kam1</name>
    <dbReference type="NCBI Taxonomy" id="1202785"/>
    <lineage>
        <taxon>Bacteria</taxon>
        <taxon>Pseudomonadati</taxon>
        <taxon>Verrucomicrobiota</taxon>
        <taxon>Methylacidiphilae</taxon>
        <taxon>Methylacidiphilales</taxon>
        <taxon>Methylacidiphilaceae</taxon>
        <taxon>Methylacidiphilum (ex Ratnadevi et al. 2023)</taxon>
    </lineage>
</organism>
<dbReference type="GO" id="GO:0009253">
    <property type="term" value="P:peptidoglycan catabolic process"/>
    <property type="evidence" value="ECO:0007669"/>
    <property type="project" value="InterPro"/>
</dbReference>
<dbReference type="RefSeq" id="WP_039720768.1">
    <property type="nucleotide sequence ID" value="NZ_CP037899.1"/>
</dbReference>
<sequence length="255" mass="28911">MKISKTLLFYLFLLLPTSLLAIDSFTTVLIDPGHGGIDNGGSSGKKAPHYLMEKELTLDIARRLANELRKMGFRVIMTRTDDRFVDLDERVRIANELGKRAVLVSIHCDALSNRKLRGIKTYFWHANSYGLATRIQKSLVKMTGAKDLGVIRRRLRLTRNPTIPSVLCECGFMTNPYENKLLASPSYRQTLAVALAKGIYEEKRLGDFGISPVPEIWAPLSRPTDAHRHVFHKKTKKRKQLKKMETLLGTKSFLS</sequence>
<reference evidence="9" key="3">
    <citation type="submission" date="2019-03" db="EMBL/GenBank/DDBJ databases">
        <title>Complete genome of Methylacidiphilum kamchatkense Kam1.</title>
        <authorList>
            <person name="Kruse T."/>
            <person name="Murarilal Ratnadevi C."/>
            <person name="Erikstad H.-A."/>
            <person name="Birkeland N.-K."/>
        </authorList>
    </citation>
    <scope>NUCLEOTIDE SEQUENCE [LARGE SCALE GENOMIC DNA]</scope>
    <source>
        <strain evidence="9">kam1</strain>
    </source>
</reference>
<feature type="signal peptide" evidence="4">
    <location>
        <begin position="1"/>
        <end position="21"/>
    </location>
</feature>
<comment type="catalytic activity">
    <reaction evidence="1">
        <text>Hydrolyzes the link between N-acetylmuramoyl residues and L-amino acid residues in certain cell-wall glycopeptides.</text>
        <dbReference type="EC" id="3.5.1.28"/>
    </reaction>
</comment>
<evidence type="ECO:0000313" key="7">
    <source>
        <dbReference type="EMBL" id="QDQ42797.1"/>
    </source>
</evidence>
<protein>
    <recommendedName>
        <fullName evidence="2">N-acetylmuramoyl-L-alanine amidase</fullName>
        <ecNumber evidence="2">3.5.1.28</ecNumber>
    </recommendedName>
</protein>
<dbReference type="InterPro" id="IPR002508">
    <property type="entry name" value="MurNAc-LAA_cat"/>
</dbReference>
<keyword evidence="3" id="KW-0378">Hydrolase</keyword>
<dbReference type="EMBL" id="CP037899">
    <property type="protein sequence ID" value="QDQ42797.1"/>
    <property type="molecule type" value="Genomic_DNA"/>
</dbReference>
<dbReference type="EMBL" id="JQNX01000001">
    <property type="protein sequence ID" value="KIE59242.1"/>
    <property type="molecule type" value="Genomic_DNA"/>
</dbReference>
<feature type="domain" description="MurNAc-LAA" evidence="5">
    <location>
        <begin position="91"/>
        <end position="200"/>
    </location>
</feature>
<dbReference type="OrthoDB" id="9763643at2"/>
<dbReference type="Pfam" id="PF01520">
    <property type="entry name" value="Amidase_3"/>
    <property type="match status" value="1"/>
</dbReference>
<evidence type="ECO:0000256" key="4">
    <source>
        <dbReference type="SAM" id="SignalP"/>
    </source>
</evidence>
<proteinExistence type="predicted"/>
<dbReference type="SMART" id="SM00646">
    <property type="entry name" value="Ami_3"/>
    <property type="match status" value="1"/>
</dbReference>
<dbReference type="PANTHER" id="PTHR30404">
    <property type="entry name" value="N-ACETYLMURAMOYL-L-ALANINE AMIDASE"/>
    <property type="match status" value="1"/>
</dbReference>
<reference evidence="6 8" key="1">
    <citation type="submission" date="2014-08" db="EMBL/GenBank/DDBJ databases">
        <title>Methylacidiphilum kamchatkense strain Kam1 draft genome sequence.</title>
        <authorList>
            <person name="Birkeland N.-K."/>
            <person name="Erikstad H.A."/>
        </authorList>
    </citation>
    <scope>NUCLEOTIDE SEQUENCE [LARGE SCALE GENOMIC DNA]</scope>
    <source>
        <strain evidence="6 8">Kam1</strain>
    </source>
</reference>
<dbReference type="GO" id="GO:0030288">
    <property type="term" value="C:outer membrane-bounded periplasmic space"/>
    <property type="evidence" value="ECO:0007669"/>
    <property type="project" value="TreeGrafter"/>
</dbReference>
<dbReference type="SUPFAM" id="SSF53187">
    <property type="entry name" value="Zn-dependent exopeptidases"/>
    <property type="match status" value="1"/>
</dbReference>
<evidence type="ECO:0000313" key="9">
    <source>
        <dbReference type="Proteomes" id="UP000315925"/>
    </source>
</evidence>
<evidence type="ECO:0000259" key="5">
    <source>
        <dbReference type="SMART" id="SM00646"/>
    </source>
</evidence>
<dbReference type="PANTHER" id="PTHR30404:SF0">
    <property type="entry name" value="N-ACETYLMURAMOYL-L-ALANINE AMIDASE AMIC"/>
    <property type="match status" value="1"/>
</dbReference>
<dbReference type="KEGG" id="mkc:kam1_1582"/>
<feature type="chain" id="PRO_5044541284" description="N-acetylmuramoyl-L-alanine amidase" evidence="4">
    <location>
        <begin position="22"/>
        <end position="255"/>
    </location>
</feature>
<evidence type="ECO:0000256" key="3">
    <source>
        <dbReference type="ARBA" id="ARBA00022801"/>
    </source>
</evidence>
<evidence type="ECO:0000313" key="6">
    <source>
        <dbReference type="EMBL" id="KIE59242.1"/>
    </source>
</evidence>
<accession>A0A0C1RMH3</accession>
<dbReference type="AlphaFoldDB" id="A0A0C1RMH3"/>
<reference evidence="7" key="2">
    <citation type="journal article" date="2019" name="BMC Genomics">
        <title>Complete genome sequence analysis of the thermoacidophilic verrucomicrobial methanotroph 'Candidatus Methylacidiphilum kamchatkense' strain Kam1 and comparison with its closest relatives.</title>
        <authorList>
            <person name="Kruse T."/>
            <person name="Ratnadevi C.M."/>
            <person name="Erikstad H.A."/>
            <person name="Birkeland N.K."/>
        </authorList>
    </citation>
    <scope>NUCLEOTIDE SEQUENCE</scope>
    <source>
        <strain evidence="7">Kam1</strain>
    </source>
</reference>
<evidence type="ECO:0000313" key="8">
    <source>
        <dbReference type="Proteomes" id="UP000031594"/>
    </source>
</evidence>